<sequence>MYMHPLSPLQTLPPKNLPHHNSVSLSHSQTHTNMEYLSKPSHDSTTTTLEKHIHSTLMELLRFSTLLLMLSIEAFLFLQKWEPIFHILSLSSILLFFTLLNSHLSIPQPVYLLDFSCGKPPDFCKVPFSTFLEHAGVAGFWDENTTAFMAKVLTSSGQGQQTYLPPSLHHIPPTSHHHEAIEEAQMVLFPVFDDLLSKTNLSPRVIDILIVNCSGFCPVPSLSSIIVNKYAMRDDVKTFNITGMGCSASALGIDMAQNLLKVHKNSHAVILSTEILSPSWYPGKEKSMMIFNCMFRMGSAAIWVTNKKEAKKFSKYRLLRTLRSQRAFDDKAYYGAFREEDSKGMTGVTLRKDVLQEIGETLRPNITVLGSWILPVTEMFPYVVSKVWKRVIDKSVEIYMPDFRSVIEHFCLPASGKGMIREIGKELKLGERDMEAALVTLHRFGNQSSSSLWYELAYMEGKERVKEGDKVLMIGIGSGLKCTNLVWECVRPIVGEAQKGPWDDSIDRYPNLVIGDDKDVY</sequence>
<reference evidence="1 2" key="1">
    <citation type="journal article" date="2022" name="Plant J.">
        <title>Chromosome-level genome of Camellia lanceoleosa provides a valuable resource for understanding genome evolution and self-incompatibility.</title>
        <authorList>
            <person name="Gong W."/>
            <person name="Xiao S."/>
            <person name="Wang L."/>
            <person name="Liao Z."/>
            <person name="Chang Y."/>
            <person name="Mo W."/>
            <person name="Hu G."/>
            <person name="Li W."/>
            <person name="Zhao G."/>
            <person name="Zhu H."/>
            <person name="Hu X."/>
            <person name="Ji K."/>
            <person name="Xiang X."/>
            <person name="Song Q."/>
            <person name="Yuan D."/>
            <person name="Jin S."/>
            <person name="Zhang L."/>
        </authorList>
    </citation>
    <scope>NUCLEOTIDE SEQUENCE [LARGE SCALE GENOMIC DNA]</scope>
    <source>
        <strain evidence="1">SQ_2022a</strain>
    </source>
</reference>
<comment type="caution">
    <text evidence="1">The sequence shown here is derived from an EMBL/GenBank/DDBJ whole genome shotgun (WGS) entry which is preliminary data.</text>
</comment>
<evidence type="ECO:0000313" key="1">
    <source>
        <dbReference type="EMBL" id="KAI8029300.1"/>
    </source>
</evidence>
<name>A0ACC0IV08_9ERIC</name>
<gene>
    <name evidence="1" type="ORF">LOK49_LG01G01380</name>
</gene>
<dbReference type="Proteomes" id="UP001060215">
    <property type="component" value="Chromosome 1"/>
</dbReference>
<proteinExistence type="predicted"/>
<protein>
    <submittedName>
        <fullName evidence="1">3-ketoacyl-CoA synthase 6</fullName>
    </submittedName>
</protein>
<organism evidence="1 2">
    <name type="scientific">Camellia lanceoleosa</name>
    <dbReference type="NCBI Taxonomy" id="1840588"/>
    <lineage>
        <taxon>Eukaryota</taxon>
        <taxon>Viridiplantae</taxon>
        <taxon>Streptophyta</taxon>
        <taxon>Embryophyta</taxon>
        <taxon>Tracheophyta</taxon>
        <taxon>Spermatophyta</taxon>
        <taxon>Magnoliopsida</taxon>
        <taxon>eudicotyledons</taxon>
        <taxon>Gunneridae</taxon>
        <taxon>Pentapetalae</taxon>
        <taxon>asterids</taxon>
        <taxon>Ericales</taxon>
        <taxon>Theaceae</taxon>
        <taxon>Camellia</taxon>
    </lineage>
</organism>
<keyword evidence="2" id="KW-1185">Reference proteome</keyword>
<accession>A0ACC0IV08</accession>
<evidence type="ECO:0000313" key="2">
    <source>
        <dbReference type="Proteomes" id="UP001060215"/>
    </source>
</evidence>
<dbReference type="EMBL" id="CM045758">
    <property type="protein sequence ID" value="KAI8029300.1"/>
    <property type="molecule type" value="Genomic_DNA"/>
</dbReference>